<sequence>MGFTTPCFIRKSTYKLRKKLEELGYRLFGAELNEDLCIFTEPEYGLYSVEFFSNIPHPDETDSVDCGTNEELFLAIAALRDDTNENQWFICDVNHWDRSDNGEATVYAEIGEWIFCKSNDDDCARDNHYHKATVEELIEHFKEKEE</sequence>
<dbReference type="RefSeq" id="WP_117694711.1">
    <property type="nucleotide sequence ID" value="NZ_JADNGD010000003.1"/>
</dbReference>
<comment type="caution">
    <text evidence="1">The sequence shown here is derived from an EMBL/GenBank/DDBJ whole genome shotgun (WGS) entry which is preliminary data.</text>
</comment>
<evidence type="ECO:0000313" key="1">
    <source>
        <dbReference type="EMBL" id="RGY24232.1"/>
    </source>
</evidence>
<evidence type="ECO:0000313" key="2">
    <source>
        <dbReference type="Proteomes" id="UP000284431"/>
    </source>
</evidence>
<protein>
    <submittedName>
        <fullName evidence="1">Uncharacterized protein</fullName>
    </submittedName>
</protein>
<proteinExistence type="predicted"/>
<reference evidence="1 2" key="1">
    <citation type="submission" date="2018-08" db="EMBL/GenBank/DDBJ databases">
        <title>A genome reference for cultivated species of the human gut microbiota.</title>
        <authorList>
            <person name="Zou Y."/>
            <person name="Xue W."/>
            <person name="Luo G."/>
        </authorList>
    </citation>
    <scope>NUCLEOTIDE SEQUENCE [LARGE SCALE GENOMIC DNA]</scope>
    <source>
        <strain evidence="1 2">OF02-6LB</strain>
    </source>
</reference>
<name>A0A413IZE8_9BACE</name>
<dbReference type="Proteomes" id="UP000284431">
    <property type="component" value="Unassembled WGS sequence"/>
</dbReference>
<gene>
    <name evidence="1" type="ORF">DXA49_14565</name>
</gene>
<accession>A0A413IZE8</accession>
<organism evidence="1 2">
    <name type="scientific">Bacteroides caccae</name>
    <dbReference type="NCBI Taxonomy" id="47678"/>
    <lineage>
        <taxon>Bacteria</taxon>
        <taxon>Pseudomonadati</taxon>
        <taxon>Bacteroidota</taxon>
        <taxon>Bacteroidia</taxon>
        <taxon>Bacteroidales</taxon>
        <taxon>Bacteroidaceae</taxon>
        <taxon>Bacteroides</taxon>
    </lineage>
</organism>
<dbReference type="AlphaFoldDB" id="A0A413IZE8"/>
<dbReference type="EMBL" id="QSCS01000023">
    <property type="protein sequence ID" value="RGY24232.1"/>
    <property type="molecule type" value="Genomic_DNA"/>
</dbReference>